<organism evidence="2 3">
    <name type="scientific">Maricaulis salignorans</name>
    <dbReference type="NCBI Taxonomy" id="144026"/>
    <lineage>
        <taxon>Bacteria</taxon>
        <taxon>Pseudomonadati</taxon>
        <taxon>Pseudomonadota</taxon>
        <taxon>Alphaproteobacteria</taxon>
        <taxon>Maricaulales</taxon>
        <taxon>Maricaulaceae</taxon>
        <taxon>Maricaulis</taxon>
    </lineage>
</organism>
<evidence type="ECO:0000313" key="3">
    <source>
        <dbReference type="Proteomes" id="UP000199759"/>
    </source>
</evidence>
<dbReference type="HAMAP" id="MF_00652">
    <property type="entry name" value="UPF0246"/>
    <property type="match status" value="1"/>
</dbReference>
<dbReference type="InterPro" id="IPR005583">
    <property type="entry name" value="YaaA"/>
</dbReference>
<dbReference type="Proteomes" id="UP000199759">
    <property type="component" value="Unassembled WGS sequence"/>
</dbReference>
<name>A0A1G9MKU7_9PROT</name>
<evidence type="ECO:0000313" key="2">
    <source>
        <dbReference type="EMBL" id="SDL74829.1"/>
    </source>
</evidence>
<dbReference type="PANTHER" id="PTHR30283:SF4">
    <property type="entry name" value="PEROXIDE STRESS RESISTANCE PROTEIN YAAA"/>
    <property type="match status" value="1"/>
</dbReference>
<dbReference type="STRING" id="144026.SAMN04488568_10225"/>
<accession>A0A1G9MKU7</accession>
<dbReference type="GO" id="GO:0033194">
    <property type="term" value="P:response to hydroperoxide"/>
    <property type="evidence" value="ECO:0007669"/>
    <property type="project" value="TreeGrafter"/>
</dbReference>
<dbReference type="PANTHER" id="PTHR30283">
    <property type="entry name" value="PEROXIDE STRESS RESPONSE PROTEIN YAAA"/>
    <property type="match status" value="1"/>
</dbReference>
<reference evidence="2 3" key="1">
    <citation type="submission" date="2016-10" db="EMBL/GenBank/DDBJ databases">
        <authorList>
            <person name="de Groot N.N."/>
        </authorList>
    </citation>
    <scope>NUCLEOTIDE SEQUENCE [LARGE SCALE GENOMIC DNA]</scope>
    <source>
        <strain evidence="2 3">DSM 16077</strain>
    </source>
</reference>
<dbReference type="GO" id="GO:0005829">
    <property type="term" value="C:cytosol"/>
    <property type="evidence" value="ECO:0007669"/>
    <property type="project" value="TreeGrafter"/>
</dbReference>
<dbReference type="OrthoDB" id="9777133at2"/>
<proteinExistence type="inferred from homology"/>
<dbReference type="EMBL" id="FNHG01000002">
    <property type="protein sequence ID" value="SDL74829.1"/>
    <property type="molecule type" value="Genomic_DNA"/>
</dbReference>
<dbReference type="AlphaFoldDB" id="A0A1G9MKU7"/>
<protein>
    <recommendedName>
        <fullName evidence="1">UPF0246 protein SAMN04488568_10225</fullName>
    </recommendedName>
</protein>
<sequence length="266" mass="29297">MLILLSPAKNMNFDAPERKLPATVPALLDETRTLSATTRGLSTSKIKALMKISADLAKLNRERFQAFDADQPGSKQAALAFAGEVYRGLEAGTLNDDDLAYAQDHLRILSGMYGALRPLDGIHPYRLEMGRKLHTRRGESLYDFWGDKIAQHFNALQAEDTDPVVLNLASNEYFKAVDQKALKARVITASFKEEKDGQARMLMVFAKKARGMMARWAIENRISDPADLVKFDAGGYAFDEAGSSETDLLFTRPQPAAAGAKVKAEA</sequence>
<dbReference type="NCBIfam" id="NF002542">
    <property type="entry name" value="PRK02101.1-3"/>
    <property type="match status" value="1"/>
</dbReference>
<evidence type="ECO:0000256" key="1">
    <source>
        <dbReference type="HAMAP-Rule" id="MF_00652"/>
    </source>
</evidence>
<comment type="similarity">
    <text evidence="1">Belongs to the UPF0246 family.</text>
</comment>
<gene>
    <name evidence="2" type="ORF">SAMN04488568_10225</name>
</gene>
<dbReference type="Pfam" id="PF03883">
    <property type="entry name" value="H2O2_YaaD"/>
    <property type="match status" value="1"/>
</dbReference>
<keyword evidence="3" id="KW-1185">Reference proteome</keyword>
<dbReference type="RefSeq" id="WP_091765951.1">
    <property type="nucleotide sequence ID" value="NZ_FNHG01000002.1"/>
</dbReference>